<proteinExistence type="inferred from homology"/>
<dbReference type="InterPro" id="IPR013126">
    <property type="entry name" value="Hsp_70_fam"/>
</dbReference>
<sequence length="509" mass="56801">MLGRGFHDEELRRDMKRWPFKVIDDRGIPKIEVQYKNKTKLFTPVEISSMVLTKMKMTAEAYLGKTVTKAVITVPAYFTNAQRQATKDAGKIAGLDVMRIINEPTAAVLAYGLDKKLDEEQKVLIFDLGGGTFDVSVLAYADQVFQVMATTGDTHLGGEDFDHRLVEHFANEFKRQHKKDPRTSSLAMRRLKVACEEAKRTLSSTSVAHVNVDSLLEGIDFAGKVSRARFDELCGDLFRKTLDTVQSALDDANLKRTDIDEVILVGGSTRIPKVRKLLQDFFDGKKLNLRINADEAVAFGATVQAATLSGQEVPGVDLLIDVIPYSLGVREGENNFAKFIERNSHVPIRVEKEFVLGRDYQTAAQVDIYEGEHPNARNNHLLGEFLLDGLPAMKRGETKLKIVYDVDADGIMTVSAKDTMSGKSKEIQVNCMSYIGPEELKKMQENAARMAAEAKAEEERRRGEDEEEQFTTSWEGDGPRDDERSEVRGKSEKGGRELNGGSVERKGRS</sequence>
<accession>A0A6A4VDD7</accession>
<dbReference type="Gene3D" id="2.60.34.10">
    <property type="entry name" value="Substrate Binding Domain Of DNAk, Chain A, domain 1"/>
    <property type="match status" value="1"/>
</dbReference>
<gene>
    <name evidence="6" type="primary">HSP70IV_0</name>
    <name evidence="6" type="ORF">FJT64_010704</name>
</gene>
<dbReference type="EMBL" id="VIIS01001904">
    <property type="protein sequence ID" value="KAF0291159.1"/>
    <property type="molecule type" value="Genomic_DNA"/>
</dbReference>
<dbReference type="PROSITE" id="PS01036">
    <property type="entry name" value="HSP70_3"/>
    <property type="match status" value="1"/>
</dbReference>
<dbReference type="OrthoDB" id="2401965at2759"/>
<evidence type="ECO:0000256" key="2">
    <source>
        <dbReference type="ARBA" id="ARBA00022741"/>
    </source>
</evidence>
<feature type="region of interest" description="Disordered" evidence="5">
    <location>
        <begin position="445"/>
        <end position="509"/>
    </location>
</feature>
<evidence type="ECO:0000256" key="3">
    <source>
        <dbReference type="ARBA" id="ARBA00022840"/>
    </source>
</evidence>
<dbReference type="GO" id="GO:0006950">
    <property type="term" value="P:response to stress"/>
    <property type="evidence" value="ECO:0007669"/>
    <property type="project" value="UniProtKB-ARBA"/>
</dbReference>
<keyword evidence="2 4" id="KW-0547">Nucleotide-binding</keyword>
<organism evidence="6 7">
    <name type="scientific">Amphibalanus amphitrite</name>
    <name type="common">Striped barnacle</name>
    <name type="synonym">Balanus amphitrite</name>
    <dbReference type="NCBI Taxonomy" id="1232801"/>
    <lineage>
        <taxon>Eukaryota</taxon>
        <taxon>Metazoa</taxon>
        <taxon>Ecdysozoa</taxon>
        <taxon>Arthropoda</taxon>
        <taxon>Crustacea</taxon>
        <taxon>Multicrustacea</taxon>
        <taxon>Cirripedia</taxon>
        <taxon>Thoracica</taxon>
        <taxon>Thoracicalcarea</taxon>
        <taxon>Balanomorpha</taxon>
        <taxon>Balanoidea</taxon>
        <taxon>Balanidae</taxon>
        <taxon>Amphibalaninae</taxon>
        <taxon>Amphibalanus</taxon>
    </lineage>
</organism>
<dbReference type="Pfam" id="PF00012">
    <property type="entry name" value="HSP70"/>
    <property type="match status" value="1"/>
</dbReference>
<dbReference type="SUPFAM" id="SSF53067">
    <property type="entry name" value="Actin-like ATPase domain"/>
    <property type="match status" value="2"/>
</dbReference>
<feature type="compositionally biased region" description="Basic and acidic residues" evidence="5">
    <location>
        <begin position="452"/>
        <end position="464"/>
    </location>
</feature>
<dbReference type="PRINTS" id="PR00301">
    <property type="entry name" value="HEATSHOCK70"/>
</dbReference>
<dbReference type="Gene3D" id="3.30.420.40">
    <property type="match status" value="2"/>
</dbReference>
<evidence type="ECO:0000313" key="7">
    <source>
        <dbReference type="Proteomes" id="UP000440578"/>
    </source>
</evidence>
<evidence type="ECO:0000256" key="5">
    <source>
        <dbReference type="SAM" id="MobiDB-lite"/>
    </source>
</evidence>
<dbReference type="InterPro" id="IPR029047">
    <property type="entry name" value="HSP70_peptide-bd_sf"/>
</dbReference>
<dbReference type="GO" id="GO:0140662">
    <property type="term" value="F:ATP-dependent protein folding chaperone"/>
    <property type="evidence" value="ECO:0007669"/>
    <property type="project" value="InterPro"/>
</dbReference>
<evidence type="ECO:0000313" key="6">
    <source>
        <dbReference type="EMBL" id="KAF0291159.1"/>
    </source>
</evidence>
<keyword evidence="3 4" id="KW-0067">ATP-binding</keyword>
<dbReference type="Proteomes" id="UP000440578">
    <property type="component" value="Unassembled WGS sequence"/>
</dbReference>
<reference evidence="6 7" key="1">
    <citation type="submission" date="2019-07" db="EMBL/GenBank/DDBJ databases">
        <title>Draft genome assembly of a fouling barnacle, Amphibalanus amphitrite (Darwin, 1854): The first reference genome for Thecostraca.</title>
        <authorList>
            <person name="Kim W."/>
        </authorList>
    </citation>
    <scope>NUCLEOTIDE SEQUENCE [LARGE SCALE GENOMIC DNA]</scope>
    <source>
        <strain evidence="6">SNU_AA5</strain>
        <tissue evidence="6">Soma without cirri and trophi</tissue>
    </source>
</reference>
<dbReference type="SUPFAM" id="SSF100920">
    <property type="entry name" value="Heat shock protein 70kD (HSP70), peptide-binding domain"/>
    <property type="match status" value="1"/>
</dbReference>
<dbReference type="PANTHER" id="PTHR19375">
    <property type="entry name" value="HEAT SHOCK PROTEIN 70KDA"/>
    <property type="match status" value="1"/>
</dbReference>
<dbReference type="FunFam" id="3.90.640.10:FF:000002">
    <property type="entry name" value="Heat shock 70 kDa"/>
    <property type="match status" value="1"/>
</dbReference>
<comment type="similarity">
    <text evidence="1 4">Belongs to the heat shock protein 70 family.</text>
</comment>
<dbReference type="InterPro" id="IPR018181">
    <property type="entry name" value="Heat_shock_70_CS"/>
</dbReference>
<dbReference type="Gene3D" id="3.90.640.10">
    <property type="entry name" value="Actin, Chain A, domain 4"/>
    <property type="match status" value="1"/>
</dbReference>
<dbReference type="AlphaFoldDB" id="A0A6A4VDD7"/>
<dbReference type="FunFam" id="3.30.420.40:FF:000545">
    <property type="entry name" value="Endoplasmic reticulum chaperone BiP"/>
    <property type="match status" value="1"/>
</dbReference>
<name>A0A6A4VDD7_AMPAM</name>
<dbReference type="Gene3D" id="3.30.30.30">
    <property type="match status" value="1"/>
</dbReference>
<evidence type="ECO:0000256" key="4">
    <source>
        <dbReference type="RuleBase" id="RU003322"/>
    </source>
</evidence>
<feature type="compositionally biased region" description="Basic and acidic residues" evidence="5">
    <location>
        <begin position="477"/>
        <end position="496"/>
    </location>
</feature>
<dbReference type="GO" id="GO:0005524">
    <property type="term" value="F:ATP binding"/>
    <property type="evidence" value="ECO:0007669"/>
    <property type="project" value="UniProtKB-KW"/>
</dbReference>
<keyword evidence="7" id="KW-1185">Reference proteome</keyword>
<dbReference type="FunFam" id="3.30.30.30:FF:000001">
    <property type="entry name" value="heat shock 70 kDa protein-like"/>
    <property type="match status" value="1"/>
</dbReference>
<dbReference type="InterPro" id="IPR043129">
    <property type="entry name" value="ATPase_NBD"/>
</dbReference>
<protein>
    <submittedName>
        <fullName evidence="6">Heat shock protein IV</fullName>
    </submittedName>
</protein>
<dbReference type="PROSITE" id="PS00329">
    <property type="entry name" value="HSP70_2"/>
    <property type="match status" value="1"/>
</dbReference>
<keyword evidence="6" id="KW-0346">Stress response</keyword>
<comment type="caution">
    <text evidence="6">The sequence shown here is derived from an EMBL/GenBank/DDBJ whole genome shotgun (WGS) entry which is preliminary data.</text>
</comment>
<evidence type="ECO:0000256" key="1">
    <source>
        <dbReference type="ARBA" id="ARBA00007381"/>
    </source>
</evidence>